<dbReference type="PANTHER" id="PTHR11070:SF17">
    <property type="entry name" value="DNA HELICASE IV"/>
    <property type="match status" value="1"/>
</dbReference>
<dbReference type="Pfam" id="PF00580">
    <property type="entry name" value="UvrD-helicase"/>
    <property type="match status" value="1"/>
</dbReference>
<keyword evidence="3 5" id="KW-0347">Helicase</keyword>
<dbReference type="Gene3D" id="3.40.50.300">
    <property type="entry name" value="P-loop containing nucleotide triphosphate hydrolases"/>
    <property type="match status" value="3"/>
</dbReference>
<feature type="coiled-coil region" evidence="6">
    <location>
        <begin position="6"/>
        <end position="44"/>
    </location>
</feature>
<evidence type="ECO:0000256" key="1">
    <source>
        <dbReference type="ARBA" id="ARBA00022741"/>
    </source>
</evidence>
<evidence type="ECO:0000256" key="6">
    <source>
        <dbReference type="SAM" id="Coils"/>
    </source>
</evidence>
<gene>
    <name evidence="8" type="primary">rep</name>
    <name evidence="8" type="ORF">WR164_05560</name>
</gene>
<evidence type="ECO:0000256" key="5">
    <source>
        <dbReference type="PROSITE-ProRule" id="PRU00560"/>
    </source>
</evidence>
<dbReference type="EMBL" id="BRPL01000002">
    <property type="protein sequence ID" value="GLB46577.1"/>
    <property type="molecule type" value="Genomic_DNA"/>
</dbReference>
<keyword evidence="4 5" id="KW-0067">ATP-binding</keyword>
<dbReference type="SUPFAM" id="SSF52540">
    <property type="entry name" value="P-loop containing nucleoside triphosphate hydrolases"/>
    <property type="match status" value="1"/>
</dbReference>
<organism evidence="8 9">
    <name type="scientific">Philodulcilactobacillus myokoensis</name>
    <dbReference type="NCBI Taxonomy" id="2929573"/>
    <lineage>
        <taxon>Bacteria</taxon>
        <taxon>Bacillati</taxon>
        <taxon>Bacillota</taxon>
        <taxon>Bacilli</taxon>
        <taxon>Lactobacillales</taxon>
        <taxon>Lactobacillaceae</taxon>
        <taxon>Philodulcilactobacillus</taxon>
    </lineage>
</organism>
<feature type="domain" description="UvrD-like helicase ATP-binding" evidence="7">
    <location>
        <begin position="210"/>
        <end position="602"/>
    </location>
</feature>
<dbReference type="GO" id="GO:0000725">
    <property type="term" value="P:recombinational repair"/>
    <property type="evidence" value="ECO:0007669"/>
    <property type="project" value="TreeGrafter"/>
</dbReference>
<dbReference type="AlphaFoldDB" id="A0A9W6B082"/>
<dbReference type="GO" id="GO:0003677">
    <property type="term" value="F:DNA binding"/>
    <property type="evidence" value="ECO:0007669"/>
    <property type="project" value="InterPro"/>
</dbReference>
<dbReference type="NCBIfam" id="NF041464">
    <property type="entry name" value="HelD_BACSU"/>
    <property type="match status" value="1"/>
</dbReference>
<dbReference type="InterPro" id="IPR000212">
    <property type="entry name" value="DNA_helicase_UvrD/REP"/>
</dbReference>
<keyword evidence="2 5" id="KW-0378">Hydrolase</keyword>
<evidence type="ECO:0000256" key="2">
    <source>
        <dbReference type="ARBA" id="ARBA00022801"/>
    </source>
</evidence>
<dbReference type="GO" id="GO:0016787">
    <property type="term" value="F:hydrolase activity"/>
    <property type="evidence" value="ECO:0007669"/>
    <property type="project" value="UniProtKB-UniRule"/>
</dbReference>
<evidence type="ECO:0000256" key="3">
    <source>
        <dbReference type="ARBA" id="ARBA00022806"/>
    </source>
</evidence>
<reference evidence="8" key="2">
    <citation type="journal article" date="2023" name="PLoS ONE">
        <title>Philodulcilactobacillus myokoensis gen. nov., sp. nov., a fructophilic, acidophilic, and agar-phobic lactic acid bacterium isolated from fermented vegetable extracts.</title>
        <authorList>
            <person name="Kouya T."/>
            <person name="Ishiyama Y."/>
            <person name="Ohashi S."/>
            <person name="Kumakubo R."/>
            <person name="Yamazaki T."/>
            <person name="Otaki T."/>
        </authorList>
    </citation>
    <scope>NUCLEOTIDE SEQUENCE</scope>
    <source>
        <strain evidence="8">WR16-4</strain>
    </source>
</reference>
<dbReference type="PANTHER" id="PTHR11070">
    <property type="entry name" value="UVRD / RECB / PCRA DNA HELICASE FAMILY MEMBER"/>
    <property type="match status" value="1"/>
</dbReference>
<keyword evidence="1 5" id="KW-0547">Nucleotide-binding</keyword>
<name>A0A9W6B082_9LACO</name>
<evidence type="ECO:0000259" key="7">
    <source>
        <dbReference type="PROSITE" id="PS51198"/>
    </source>
</evidence>
<dbReference type="InterPro" id="IPR027417">
    <property type="entry name" value="P-loop_NTPase"/>
</dbReference>
<protein>
    <submittedName>
        <fullName evidence="8">DNA helicase</fullName>
    </submittedName>
</protein>
<feature type="binding site" evidence="5">
    <location>
        <begin position="231"/>
        <end position="238"/>
    </location>
    <ligand>
        <name>ATP</name>
        <dbReference type="ChEBI" id="CHEBI:30616"/>
    </ligand>
</feature>
<dbReference type="InterPro" id="IPR014016">
    <property type="entry name" value="UvrD-like_ATP-bd"/>
</dbReference>
<proteinExistence type="predicted"/>
<keyword evidence="6" id="KW-0175">Coiled coil</keyword>
<accession>A0A9W6B082</accession>
<dbReference type="Proteomes" id="UP001144204">
    <property type="component" value="Unassembled WGS sequence"/>
</dbReference>
<dbReference type="PROSITE" id="PS51198">
    <property type="entry name" value="UVRD_HELICASE_ATP_BIND"/>
    <property type="match status" value="1"/>
</dbReference>
<evidence type="ECO:0000256" key="4">
    <source>
        <dbReference type="ARBA" id="ARBA00022840"/>
    </source>
</evidence>
<dbReference type="InterPro" id="IPR048228">
    <property type="entry name" value="HelD_bacillota"/>
</dbReference>
<sequence length="765" mass="89229">MADKVKRDEQNHLDYIENKIKEAAKRAEEEAQNARKNLKIIQKDYYNDVRLRETTYSGLMTTSVEIRQKQQMMQQREQTLFFAKELSRLLKALAKRPYFARVDFKDSDGENHSIYIGLASFTDINDTDHYLIYDWRAPIASIYYANKMGKVSYHAPDGNESVEIVLKRQFYIQNGKIQTVFDTDQVVGDQMLIQNLAAHSTSKMKSIVTTIQNEQNKVIRDVKNDLLFVQGAAGSGKTSAALQRVAYLLYHYRNQINSKQIILFSPNQLFNDYISNVLPELGEHNMVQMTYDQYSNHRVPHLRVNNLSQRFAIDNSDQVHPIVNLKNQLQFFKMVTNYAESLNHHGMAFRNLIFAGKIFISKQKIHDIYYGFNDNYNLENRLAATKQALMKILDQRIKAEMKKEWVQRAINDLSKQQLDMLQATHPSEFANPDHEFKFLAKHIVAGGFRGIKREIEHELFLSINIQYIRMLKAIKQRENLHSFGISDHEWDKNIQKLMDRIQNGQIPMCDVSPYLYLFDKMVGKRGHNDIKYIFIDEVQDYTSFQIAFLKFEFPKAKFTMLGDLNQAIFTHQHSNHLFDDVKTLFDPEKVRMISLNKTYRSTKQISDFSKYLLSKDSKIESFARNGHLPLIQSTNSEHAVGLLKNWLDNDQNDHETTAIIGKDLPTCRKIYHDMKQSKMNVTLIQTENQRLVSGTLIVPAYFAKGLEFDSVIMWDASDKNYHKASDRQLVYTICTRAMHRLRVLSIGKISRLFDGIPKQLYELKR</sequence>
<comment type="caution">
    <text evidence="8">The sequence shown here is derived from an EMBL/GenBank/DDBJ whole genome shotgun (WGS) entry which is preliminary data.</text>
</comment>
<reference evidence="8" key="1">
    <citation type="submission" date="2022-07" db="EMBL/GenBank/DDBJ databases">
        <authorList>
            <person name="Kouya T."/>
            <person name="Ishiyama Y."/>
        </authorList>
    </citation>
    <scope>NUCLEOTIDE SEQUENCE</scope>
    <source>
        <strain evidence="8">WR16-4</strain>
    </source>
</reference>
<evidence type="ECO:0000313" key="8">
    <source>
        <dbReference type="EMBL" id="GLB46577.1"/>
    </source>
</evidence>
<dbReference type="GO" id="GO:0005829">
    <property type="term" value="C:cytosol"/>
    <property type="evidence" value="ECO:0007669"/>
    <property type="project" value="TreeGrafter"/>
</dbReference>
<keyword evidence="9" id="KW-1185">Reference proteome</keyword>
<dbReference type="GO" id="GO:0043138">
    <property type="term" value="F:3'-5' DNA helicase activity"/>
    <property type="evidence" value="ECO:0007669"/>
    <property type="project" value="TreeGrafter"/>
</dbReference>
<dbReference type="GO" id="GO:0005524">
    <property type="term" value="F:ATP binding"/>
    <property type="evidence" value="ECO:0007669"/>
    <property type="project" value="UniProtKB-UniRule"/>
</dbReference>
<evidence type="ECO:0000313" key="9">
    <source>
        <dbReference type="Proteomes" id="UP001144204"/>
    </source>
</evidence>
<dbReference type="RefSeq" id="WP_286136041.1">
    <property type="nucleotide sequence ID" value="NZ_BRPL01000002.1"/>
</dbReference>